<proteinExistence type="predicted"/>
<dbReference type="Gene3D" id="1.20.144.10">
    <property type="entry name" value="Phosphatidic acid phosphatase type 2/haloperoxidase"/>
    <property type="match status" value="1"/>
</dbReference>
<evidence type="ECO:0000313" key="3">
    <source>
        <dbReference type="EMBL" id="QBH95357.1"/>
    </source>
</evidence>
<feature type="domain" description="Phosphatidic acid phosphatase type 2/haloperoxidase" evidence="2">
    <location>
        <begin position="102"/>
        <end position="231"/>
    </location>
</feature>
<feature type="transmembrane region" description="Helical" evidence="1">
    <location>
        <begin position="100"/>
        <end position="119"/>
    </location>
</feature>
<protein>
    <submittedName>
        <fullName evidence="3">Phosphatase PAP2 family protein</fullName>
    </submittedName>
</protein>
<dbReference type="CDD" id="cd03396">
    <property type="entry name" value="PAP2_like_6"/>
    <property type="match status" value="1"/>
</dbReference>
<feature type="transmembrane region" description="Helical" evidence="1">
    <location>
        <begin position="214"/>
        <end position="235"/>
    </location>
</feature>
<keyword evidence="4" id="KW-1185">Reference proteome</keyword>
<dbReference type="Pfam" id="PF01569">
    <property type="entry name" value="PAP2"/>
    <property type="match status" value="1"/>
</dbReference>
<dbReference type="KEGG" id="prag:EKN56_02425"/>
<keyword evidence="1" id="KW-1133">Transmembrane helix</keyword>
<feature type="transmembrane region" description="Helical" evidence="1">
    <location>
        <begin position="157"/>
        <end position="175"/>
    </location>
</feature>
<dbReference type="OrthoDB" id="7348799at2"/>
<evidence type="ECO:0000256" key="1">
    <source>
        <dbReference type="SAM" id="Phobius"/>
    </source>
</evidence>
<reference evidence="3 4" key="1">
    <citation type="submission" date="2019-03" db="EMBL/GenBank/DDBJ databases">
        <title>Pragia sp. nov. isolated from the gut tract of Carduelis flavirostris.</title>
        <authorList>
            <person name="Ge Y."/>
        </authorList>
    </citation>
    <scope>NUCLEOTIDE SEQUENCE [LARGE SCALE GENOMIC DNA]</scope>
    <source>
        <strain evidence="3 4">CF-458</strain>
    </source>
</reference>
<name>A0A411WHA7_9GAMM</name>
<sequence length="241" mass="27221">MTGSNQTQITGRGIQVLPSSFYVRQVLFLLVAAALFLGLSWYDRLDFWITAQWYQVETHSFPLKDNFWLELINHKLLKFSIIASAVVALFWGICRKNPRLVVAMVLLGIGTAVVGALKASSIHSCPWSLSEFGGQAAYLHLFESVSTGVNPGPGKCFPGGHSSCGFAVMALFFLFYPERPKLAWCCWLLGIFLGMVMGYGQVMRGAHFLSHNLWAGWWVWLSQLGCYWLVGRITVWRRQRY</sequence>
<keyword evidence="1" id="KW-0472">Membrane</keyword>
<feature type="transmembrane region" description="Helical" evidence="1">
    <location>
        <begin position="182"/>
        <end position="202"/>
    </location>
</feature>
<dbReference type="RefSeq" id="WP_130590348.1">
    <property type="nucleotide sequence ID" value="NZ_CP034752.1"/>
</dbReference>
<dbReference type="Proteomes" id="UP000293154">
    <property type="component" value="Chromosome"/>
</dbReference>
<feature type="transmembrane region" description="Helical" evidence="1">
    <location>
        <begin position="21"/>
        <end position="42"/>
    </location>
</feature>
<dbReference type="InterPro" id="IPR036938">
    <property type="entry name" value="PAP2/HPO_sf"/>
</dbReference>
<accession>A0A411WHA7</accession>
<gene>
    <name evidence="3" type="ORF">EKN56_02425</name>
</gene>
<dbReference type="InterPro" id="IPR000326">
    <property type="entry name" value="PAP2/HPO"/>
</dbReference>
<feature type="transmembrane region" description="Helical" evidence="1">
    <location>
        <begin position="76"/>
        <end position="93"/>
    </location>
</feature>
<keyword evidence="1" id="KW-0812">Transmembrane</keyword>
<evidence type="ECO:0000313" key="4">
    <source>
        <dbReference type="Proteomes" id="UP000293154"/>
    </source>
</evidence>
<organism evidence="3 4">
    <name type="scientific">Limnobaculum zhutongyuii</name>
    <dbReference type="NCBI Taxonomy" id="2498113"/>
    <lineage>
        <taxon>Bacteria</taxon>
        <taxon>Pseudomonadati</taxon>
        <taxon>Pseudomonadota</taxon>
        <taxon>Gammaproteobacteria</taxon>
        <taxon>Enterobacterales</taxon>
        <taxon>Budviciaceae</taxon>
        <taxon>Limnobaculum</taxon>
    </lineage>
</organism>
<dbReference type="SUPFAM" id="SSF48317">
    <property type="entry name" value="Acid phosphatase/Vanadium-dependent haloperoxidase"/>
    <property type="match status" value="1"/>
</dbReference>
<dbReference type="AlphaFoldDB" id="A0A411WHA7"/>
<evidence type="ECO:0000259" key="2">
    <source>
        <dbReference type="Pfam" id="PF01569"/>
    </source>
</evidence>
<dbReference type="EMBL" id="CP034752">
    <property type="protein sequence ID" value="QBH95357.1"/>
    <property type="molecule type" value="Genomic_DNA"/>
</dbReference>